<dbReference type="GO" id="GO:0043190">
    <property type="term" value="C:ATP-binding cassette (ABC) transporter complex"/>
    <property type="evidence" value="ECO:0007669"/>
    <property type="project" value="InterPro"/>
</dbReference>
<comment type="function">
    <text evidence="1">Could be part of an ABC transporter complex.</text>
</comment>
<keyword evidence="4" id="KW-1185">Reference proteome</keyword>
<keyword evidence="2" id="KW-1003">Cell membrane</keyword>
<name>A0A0A8K2G9_9HYPH</name>
<comment type="subcellular location">
    <subcellularLocation>
        <location evidence="2">Cell inner membrane</location>
        <topology evidence="2">Multi-pass membrane protein</topology>
    </subcellularLocation>
</comment>
<sequence length="392" mass="42676">MLKRDNQFVLSTEIEAPGFRVELRGTTFRLVATGAWTISEAAVLDEELRRLKVPIPPSSEFTGEMDISGIAEIDTSGAWLLQRTAAAWRRGGLKTRYAGATDSFRILIEEVHRRAQSDLPEIDEVPPFQQFVDTMKTSASSIWRDTVALTAFLGEVTFAAVRVVREPWRFRPISFIHHLDHAGLRALPIIFLICFLIGAVVMQQGVVQLSYFGAEVMAVNMVAILSLREVGILLTSIMVAGRSGSAFTAEIGSMKMREEIDAMRTLGIDPMDTLVLPRVAALIVALPLLTFMGDIAALAGGGVMAWVMLGLDPPLYVDKLQEIVSFRHFMVGMIKAPFAAVIIALVGCLEGLRVEGSAESLGVHVTSAVVKAIFLVICIDGIFAMFLAGIGQ</sequence>
<dbReference type="InterPro" id="IPR003453">
    <property type="entry name" value="ABC_MlaE_roteobac"/>
</dbReference>
<dbReference type="InterPro" id="IPR030802">
    <property type="entry name" value="Permease_MalE"/>
</dbReference>
<evidence type="ECO:0000313" key="3">
    <source>
        <dbReference type="EMBL" id="BAQ17115.1"/>
    </source>
</evidence>
<protein>
    <submittedName>
        <fullName evidence="3">ABC-type transport system</fullName>
    </submittedName>
</protein>
<dbReference type="Proteomes" id="UP000031643">
    <property type="component" value="Chromosome"/>
</dbReference>
<dbReference type="NCBIfam" id="TIGR00056">
    <property type="entry name" value="MlaE family lipid ABC transporter permease subunit"/>
    <property type="match status" value="1"/>
</dbReference>
<evidence type="ECO:0000313" key="4">
    <source>
        <dbReference type="Proteomes" id="UP000031643"/>
    </source>
</evidence>
<proteinExistence type="inferred from homology"/>
<comment type="similarity">
    <text evidence="2">Belongs to the MlaE permease family.</text>
</comment>
<dbReference type="PANTHER" id="PTHR30188">
    <property type="entry name" value="ABC TRANSPORTER PERMEASE PROTEIN-RELATED"/>
    <property type="match status" value="1"/>
</dbReference>
<keyword evidence="2" id="KW-0472">Membrane</keyword>
<dbReference type="EMBL" id="AP014648">
    <property type="protein sequence ID" value="BAQ17115.1"/>
    <property type="molecule type" value="Genomic_DNA"/>
</dbReference>
<dbReference type="HOGENOM" id="CLU_045686_0_0_5"/>
<dbReference type="GO" id="GO:0005548">
    <property type="term" value="F:phospholipid transporter activity"/>
    <property type="evidence" value="ECO:0007669"/>
    <property type="project" value="TreeGrafter"/>
</dbReference>
<comment type="caution">
    <text evidence="2">Lacks conserved residue(s) required for the propagation of feature annotation.</text>
</comment>
<feature type="transmembrane region" description="Helical" evidence="2">
    <location>
        <begin position="361"/>
        <end position="390"/>
    </location>
</feature>
<keyword evidence="2" id="KW-1133">Transmembrane helix</keyword>
<organism evidence="3 4">
    <name type="scientific">Methyloceanibacter caenitepidi</name>
    <dbReference type="NCBI Taxonomy" id="1384459"/>
    <lineage>
        <taxon>Bacteria</taxon>
        <taxon>Pseudomonadati</taxon>
        <taxon>Pseudomonadota</taxon>
        <taxon>Alphaproteobacteria</taxon>
        <taxon>Hyphomicrobiales</taxon>
        <taxon>Hyphomicrobiaceae</taxon>
        <taxon>Methyloceanibacter</taxon>
    </lineage>
</organism>
<keyword evidence="2" id="KW-0997">Cell inner membrane</keyword>
<dbReference type="OrthoDB" id="9805022at2"/>
<feature type="transmembrane region" description="Helical" evidence="2">
    <location>
        <begin position="182"/>
        <end position="202"/>
    </location>
</feature>
<dbReference type="KEGG" id="mcg:GL4_1661"/>
<feature type="transmembrane region" description="Helical" evidence="2">
    <location>
        <begin position="329"/>
        <end position="349"/>
    </location>
</feature>
<accession>A0A0A8K2G9</accession>
<dbReference type="AlphaFoldDB" id="A0A0A8K2G9"/>
<dbReference type="Pfam" id="PF02405">
    <property type="entry name" value="MlaE"/>
    <property type="match status" value="1"/>
</dbReference>
<keyword evidence="2" id="KW-0812">Transmembrane</keyword>
<evidence type="ECO:0000256" key="2">
    <source>
        <dbReference type="RuleBase" id="RU362044"/>
    </source>
</evidence>
<dbReference type="PANTHER" id="PTHR30188:SF3">
    <property type="entry name" value="ABC TRANSPORTER PERMEASE"/>
    <property type="match status" value="1"/>
</dbReference>
<dbReference type="RefSeq" id="WP_052464239.1">
    <property type="nucleotide sequence ID" value="NZ_AP014648.1"/>
</dbReference>
<dbReference type="STRING" id="1384459.GL4_1661"/>
<evidence type="ECO:0000256" key="1">
    <source>
        <dbReference type="ARBA" id="ARBA00003787"/>
    </source>
</evidence>
<gene>
    <name evidence="3" type="ORF">GL4_1661</name>
</gene>
<feature type="transmembrane region" description="Helical" evidence="2">
    <location>
        <begin position="279"/>
        <end position="309"/>
    </location>
</feature>
<reference evidence="3 4" key="1">
    <citation type="submission" date="2014-09" db="EMBL/GenBank/DDBJ databases">
        <title>Genome sequencing of Methyloceanibacter caenitepidi Gela4.</title>
        <authorList>
            <person name="Takeuchi M."/>
            <person name="Susumu S."/>
            <person name="Kamagata Y."/>
            <person name="Oshima K."/>
            <person name="Hattori M."/>
            <person name="Iwasaki W."/>
        </authorList>
    </citation>
    <scope>NUCLEOTIDE SEQUENCE [LARGE SCALE GENOMIC DNA]</scope>
    <source>
        <strain evidence="3 4">Gela4</strain>
    </source>
</reference>